<evidence type="ECO:0000313" key="3">
    <source>
        <dbReference type="EMBL" id="BBB93148.1"/>
    </source>
</evidence>
<dbReference type="FunFam" id="3.40.1180.10:FF:000001">
    <property type="entry name" value="(2E,6E)-farnesyl-diphosphate-specific ditrans,polycis-undecaprenyl-diphosphate synthase"/>
    <property type="match status" value="1"/>
</dbReference>
<name>A0A348AQ00_9FIRM</name>
<dbReference type="GO" id="GO:0016094">
    <property type="term" value="P:polyprenol biosynthetic process"/>
    <property type="evidence" value="ECO:0007669"/>
    <property type="project" value="TreeGrafter"/>
</dbReference>
<dbReference type="SUPFAM" id="SSF64005">
    <property type="entry name" value="Undecaprenyl diphosphate synthase"/>
    <property type="match status" value="1"/>
</dbReference>
<dbReference type="KEGG" id="mana:MAMMFC1_03857"/>
<dbReference type="NCBIfam" id="TIGR00055">
    <property type="entry name" value="uppS"/>
    <property type="match status" value="1"/>
</dbReference>
<feature type="binding site" evidence="2">
    <location>
        <position position="99"/>
    </location>
    <ligand>
        <name>substrate</name>
    </ligand>
</feature>
<evidence type="ECO:0000313" key="4">
    <source>
        <dbReference type="Proteomes" id="UP000276437"/>
    </source>
</evidence>
<dbReference type="NCBIfam" id="NF011405">
    <property type="entry name" value="PRK14830.1"/>
    <property type="match status" value="1"/>
</dbReference>
<dbReference type="CDD" id="cd00475">
    <property type="entry name" value="Cis_IPPS"/>
    <property type="match status" value="1"/>
</dbReference>
<dbReference type="Pfam" id="PF01255">
    <property type="entry name" value="Prenyltransf"/>
    <property type="match status" value="1"/>
</dbReference>
<feature type="binding site" evidence="2">
    <location>
        <position position="281"/>
    </location>
    <ligand>
        <name>Mg(2+)</name>
        <dbReference type="ChEBI" id="CHEBI:18420"/>
    </ligand>
</feature>
<dbReference type="Proteomes" id="UP000276437">
    <property type="component" value="Chromosome"/>
</dbReference>
<dbReference type="GO" id="GO:0005829">
    <property type="term" value="C:cytosol"/>
    <property type="evidence" value="ECO:0007669"/>
    <property type="project" value="TreeGrafter"/>
</dbReference>
<dbReference type="GO" id="GO:0030145">
    <property type="term" value="F:manganese ion binding"/>
    <property type="evidence" value="ECO:0007669"/>
    <property type="project" value="TreeGrafter"/>
</dbReference>
<dbReference type="HAMAP" id="MF_01139">
    <property type="entry name" value="ISPT"/>
    <property type="match status" value="1"/>
</dbReference>
<feature type="binding site" evidence="2">
    <location>
        <begin position="139"/>
        <end position="141"/>
    </location>
    <ligand>
        <name>substrate</name>
    </ligand>
</feature>
<keyword evidence="2" id="KW-0460">Magnesium</keyword>
<protein>
    <recommendedName>
        <fullName evidence="2">Isoprenyl transferase</fullName>
        <ecNumber evidence="2">2.5.1.-</ecNumber>
    </recommendedName>
</protein>
<gene>
    <name evidence="3" type="primary">uppS</name>
    <name evidence="3" type="ORF">MAMMFC1_03857</name>
</gene>
<dbReference type="EC" id="2.5.1.-" evidence="2"/>
<keyword evidence="1 2" id="KW-0808">Transferase</keyword>
<keyword evidence="4" id="KW-1185">Reference proteome</keyword>
<comment type="function">
    <text evidence="2">Catalyzes the condensation of isopentenyl diphosphate (IPP) with allylic pyrophosphates generating different type of terpenoids.</text>
</comment>
<dbReference type="PANTHER" id="PTHR10291:SF0">
    <property type="entry name" value="DEHYDRODOLICHYL DIPHOSPHATE SYNTHASE 2"/>
    <property type="match status" value="1"/>
</dbReference>
<dbReference type="PROSITE" id="PS01066">
    <property type="entry name" value="UPP_SYNTHASE"/>
    <property type="match status" value="1"/>
</dbReference>
<organism evidence="3 4">
    <name type="scientific">Methylomusa anaerophila</name>
    <dbReference type="NCBI Taxonomy" id="1930071"/>
    <lineage>
        <taxon>Bacteria</taxon>
        <taxon>Bacillati</taxon>
        <taxon>Bacillota</taxon>
        <taxon>Negativicutes</taxon>
        <taxon>Selenomonadales</taxon>
        <taxon>Sporomusaceae</taxon>
        <taxon>Methylomusa</taxon>
    </lineage>
</organism>
<keyword evidence="2" id="KW-0479">Metal-binding</keyword>
<dbReference type="InterPro" id="IPR018520">
    <property type="entry name" value="UPP_synth-like_CS"/>
</dbReference>
<feature type="binding site" evidence="2">
    <location>
        <position position="143"/>
    </location>
    <ligand>
        <name>substrate</name>
    </ligand>
</feature>
<comment type="similarity">
    <text evidence="2">Belongs to the UPP synthase family.</text>
</comment>
<proteinExistence type="inferred from homology"/>
<feature type="binding site" evidence="2">
    <location>
        <position position="94"/>
    </location>
    <ligand>
        <name>Mg(2+)</name>
        <dbReference type="ChEBI" id="CHEBI:18420"/>
    </ligand>
</feature>
<feature type="binding site" evidence="2">
    <location>
        <position position="145"/>
    </location>
    <ligand>
        <name>substrate</name>
    </ligand>
</feature>
<dbReference type="InterPro" id="IPR001441">
    <property type="entry name" value="UPP_synth-like"/>
</dbReference>
<reference evidence="3 4" key="1">
    <citation type="journal article" date="2018" name="Int. J. Syst. Evol. Microbiol.">
        <title>Methylomusa anaerophila gen. nov., sp. nov., an anaerobic methanol-utilizing bacterium isolated from a microbial fuel cell.</title>
        <authorList>
            <person name="Amano N."/>
            <person name="Yamamuro A."/>
            <person name="Miyahara M."/>
            <person name="Kouzuma A."/>
            <person name="Abe T."/>
            <person name="Watanabe K."/>
        </authorList>
    </citation>
    <scope>NUCLEOTIDE SEQUENCE [LARGE SCALE GENOMIC DNA]</scope>
    <source>
        <strain evidence="3 4">MMFC1</strain>
    </source>
</reference>
<feature type="binding site" evidence="2">
    <location>
        <position position="107"/>
    </location>
    <ligand>
        <name>substrate</name>
    </ligand>
</feature>
<dbReference type="InterPro" id="IPR036424">
    <property type="entry name" value="UPP_synth-like_sf"/>
</dbReference>
<dbReference type="GO" id="GO:0008834">
    <property type="term" value="F:ditrans,polycis-undecaprenyl-diphosphate synthase [(2E,6E)-farnesyl-diphosphate specific] activity"/>
    <property type="evidence" value="ECO:0007669"/>
    <property type="project" value="TreeGrafter"/>
</dbReference>
<accession>A0A348AQ00</accession>
<comment type="subunit">
    <text evidence="2">Homodimer.</text>
</comment>
<feature type="binding site" evidence="2">
    <location>
        <position position="111"/>
    </location>
    <ligand>
        <name>substrate</name>
    </ligand>
</feature>
<dbReference type="PANTHER" id="PTHR10291">
    <property type="entry name" value="DEHYDRODOLICHYL DIPHOSPHATE SYNTHASE FAMILY MEMBER"/>
    <property type="match status" value="1"/>
</dbReference>
<dbReference type="AlphaFoldDB" id="A0A348AQ00"/>
<dbReference type="EMBL" id="AP018449">
    <property type="protein sequence ID" value="BBB93148.1"/>
    <property type="molecule type" value="Genomic_DNA"/>
</dbReference>
<dbReference type="GO" id="GO:0000287">
    <property type="term" value="F:magnesium ion binding"/>
    <property type="evidence" value="ECO:0007669"/>
    <property type="project" value="UniProtKB-UniRule"/>
</dbReference>
<feature type="binding site" evidence="2">
    <location>
        <begin position="95"/>
        <end position="98"/>
    </location>
    <ligand>
        <name>substrate</name>
    </ligand>
</feature>
<sequence length="318" mass="36816">MVPVRRFALLVQLKLQNNLNPPRERGFKFNSVVPKYSQSLQTTNLTSFFLTWLEGYRVWKKWLGRNKNSSEGKISNYDLIDKNRLPKHIAVIMDGNGRWAQKRGLPRTFGHRAGAETLREIVKASSEIGLQVLTAYAFSTENWKRPAEEVNILMTLLSEYLDNEIEELHENNVQIRFIGKVEELTFNLQKKIEKAQTHTADNNGLTLNLAVNYGGRAEITRAVKKIAQKVHNGELAFDEIKESTIQAYLYTADLPDPDLLIRPSGDCRISNYLLWQLAYSEFWFTNTNWPDFKPEHLIQAIIDYQQRDRRFGGLTKNK</sequence>
<comment type="cofactor">
    <cofactor evidence="2">
        <name>Mg(2+)</name>
        <dbReference type="ChEBI" id="CHEBI:18420"/>
    </cofactor>
    <text evidence="2">Binds 2 magnesium ions per subunit.</text>
</comment>
<evidence type="ECO:0000256" key="2">
    <source>
        <dbReference type="HAMAP-Rule" id="MF_01139"/>
    </source>
</evidence>
<feature type="active site" evidence="2">
    <location>
        <position position="94"/>
    </location>
</feature>
<feature type="active site" description="Proton acceptor" evidence="2">
    <location>
        <position position="142"/>
    </location>
</feature>
<dbReference type="Gene3D" id="3.40.1180.10">
    <property type="entry name" value="Decaprenyl diphosphate synthase-like"/>
    <property type="match status" value="1"/>
</dbReference>
<feature type="binding site" evidence="2">
    <location>
        <position position="262"/>
    </location>
    <ligand>
        <name>substrate</name>
    </ligand>
</feature>
<feature type="binding site" evidence="2">
    <location>
        <begin position="268"/>
        <end position="270"/>
    </location>
    <ligand>
        <name>substrate</name>
    </ligand>
</feature>
<evidence type="ECO:0000256" key="1">
    <source>
        <dbReference type="ARBA" id="ARBA00022679"/>
    </source>
</evidence>